<comment type="caution">
    <text evidence="2">The sequence shown here is derived from an EMBL/GenBank/DDBJ whole genome shotgun (WGS) entry which is preliminary data.</text>
</comment>
<dbReference type="AlphaFoldDB" id="S9RW80"/>
<dbReference type="RefSeq" id="WP_020043217.1">
    <property type="nucleotide sequence ID" value="NZ_KE557275.1"/>
</dbReference>
<dbReference type="GO" id="GO:0016747">
    <property type="term" value="F:acyltransferase activity, transferring groups other than amino-acyl groups"/>
    <property type="evidence" value="ECO:0007669"/>
    <property type="project" value="InterPro"/>
</dbReference>
<evidence type="ECO:0000259" key="1">
    <source>
        <dbReference type="PROSITE" id="PS51186"/>
    </source>
</evidence>
<dbReference type="HOGENOM" id="CLU_013985_22_0_5"/>
<sequence>MLDHHRRQIAFRVIHDTDRAFLRQVYAATREWEFTLTVWPEDEKRDFLQRQFEAQDLHYARAFPGAVRRIITLDGTDIGRLYIDRRDEVLHIIELSLLPAWQRRGIGTDILRSLLNEAHGGKVPVRLKVERTSPALRLYQRHGFRQTGSEGHHLSLEWRPDTRPREL</sequence>
<reference evidence="3" key="1">
    <citation type="journal article" date="2014" name="Stand. Genomic Sci.">
        <title>Genome sequence of the exopolysaccharide-producing Salipiger mucosus type strain (DSM 16094(T)), a moderately halophilic member of the Roseobacter clade.</title>
        <authorList>
            <person name="Riedel T."/>
            <person name="Spring S."/>
            <person name="Fiebig A."/>
            <person name="Petersen J."/>
            <person name="Kyrpides N.C."/>
            <person name="Goker M."/>
            <person name="Klenk H.P."/>
        </authorList>
    </citation>
    <scope>NUCLEOTIDE SEQUENCE [LARGE SCALE GENOMIC DNA]</scope>
    <source>
        <strain evidence="3">DSM 16094</strain>
    </source>
</reference>
<dbReference type="InterPro" id="IPR016181">
    <property type="entry name" value="Acyl_CoA_acyltransferase"/>
</dbReference>
<dbReference type="OrthoDB" id="7585366at2"/>
<name>S9RW80_9RHOB</name>
<dbReference type="EMBL" id="APVH01000024">
    <property type="protein sequence ID" value="EPX82285.1"/>
    <property type="molecule type" value="Genomic_DNA"/>
</dbReference>
<protein>
    <submittedName>
        <fullName evidence="2">Acetyltransferase, GNAT family</fullName>
        <ecNumber evidence="2">2.3.1.-</ecNumber>
    </submittedName>
</protein>
<keyword evidence="3" id="KW-1185">Reference proteome</keyword>
<gene>
    <name evidence="2" type="ORF">Salmuc_03073</name>
</gene>
<organism evidence="2 3">
    <name type="scientific">Salipiger mucosus DSM 16094</name>
    <dbReference type="NCBI Taxonomy" id="1123237"/>
    <lineage>
        <taxon>Bacteria</taxon>
        <taxon>Pseudomonadati</taxon>
        <taxon>Pseudomonadota</taxon>
        <taxon>Alphaproteobacteria</taxon>
        <taxon>Rhodobacterales</taxon>
        <taxon>Roseobacteraceae</taxon>
        <taxon>Salipiger</taxon>
    </lineage>
</organism>
<evidence type="ECO:0000313" key="2">
    <source>
        <dbReference type="EMBL" id="EPX82285.1"/>
    </source>
</evidence>
<accession>S9RW80</accession>
<dbReference type="Proteomes" id="UP000015347">
    <property type="component" value="Unassembled WGS sequence"/>
</dbReference>
<dbReference type="SUPFAM" id="SSF55729">
    <property type="entry name" value="Acyl-CoA N-acyltransferases (Nat)"/>
    <property type="match status" value="1"/>
</dbReference>
<dbReference type="eggNOG" id="COG0456">
    <property type="taxonomic scope" value="Bacteria"/>
</dbReference>
<dbReference type="Pfam" id="PF13508">
    <property type="entry name" value="Acetyltransf_7"/>
    <property type="match status" value="1"/>
</dbReference>
<keyword evidence="2" id="KW-0012">Acyltransferase</keyword>
<dbReference type="CDD" id="cd04301">
    <property type="entry name" value="NAT_SF"/>
    <property type="match status" value="1"/>
</dbReference>
<dbReference type="PROSITE" id="PS51186">
    <property type="entry name" value="GNAT"/>
    <property type="match status" value="1"/>
</dbReference>
<evidence type="ECO:0000313" key="3">
    <source>
        <dbReference type="Proteomes" id="UP000015347"/>
    </source>
</evidence>
<keyword evidence="2" id="KW-0808">Transferase</keyword>
<proteinExistence type="predicted"/>
<dbReference type="Gene3D" id="3.40.630.30">
    <property type="match status" value="1"/>
</dbReference>
<dbReference type="InterPro" id="IPR000182">
    <property type="entry name" value="GNAT_dom"/>
</dbReference>
<feature type="domain" description="N-acetyltransferase" evidence="1">
    <location>
        <begin position="9"/>
        <end position="163"/>
    </location>
</feature>
<dbReference type="EC" id="2.3.1.-" evidence="2"/>